<gene>
    <name evidence="2" type="ORF">Pyn_32218</name>
</gene>
<evidence type="ECO:0000256" key="1">
    <source>
        <dbReference type="SAM" id="MobiDB-lite"/>
    </source>
</evidence>
<proteinExistence type="predicted"/>
<evidence type="ECO:0000313" key="3">
    <source>
        <dbReference type="Proteomes" id="UP000250321"/>
    </source>
</evidence>
<dbReference type="AlphaFoldDB" id="A0A314US27"/>
<feature type="region of interest" description="Disordered" evidence="1">
    <location>
        <begin position="59"/>
        <end position="107"/>
    </location>
</feature>
<sequence>MVRDDLYIAVPSFFRCNLRVLDRRRLEPHWINNFSNLYPMSLCTGVTYDRTNIQIWSSTPKTSSPIAPCTASSRSGPTRSTPTKSTQLTATRLLPLPSYRPGTRSAT</sequence>
<protein>
    <submittedName>
        <fullName evidence="2">Uncharacterized protein</fullName>
    </submittedName>
</protein>
<accession>A0A314US27</accession>
<feature type="compositionally biased region" description="Low complexity" evidence="1">
    <location>
        <begin position="70"/>
        <end position="86"/>
    </location>
</feature>
<keyword evidence="3" id="KW-1185">Reference proteome</keyword>
<dbReference type="Proteomes" id="UP000250321">
    <property type="component" value="Unassembled WGS sequence"/>
</dbReference>
<organism evidence="2 3">
    <name type="scientific">Prunus yedoensis var. nudiflora</name>
    <dbReference type="NCBI Taxonomy" id="2094558"/>
    <lineage>
        <taxon>Eukaryota</taxon>
        <taxon>Viridiplantae</taxon>
        <taxon>Streptophyta</taxon>
        <taxon>Embryophyta</taxon>
        <taxon>Tracheophyta</taxon>
        <taxon>Spermatophyta</taxon>
        <taxon>Magnoliopsida</taxon>
        <taxon>eudicotyledons</taxon>
        <taxon>Gunneridae</taxon>
        <taxon>Pentapetalae</taxon>
        <taxon>rosids</taxon>
        <taxon>fabids</taxon>
        <taxon>Rosales</taxon>
        <taxon>Rosaceae</taxon>
        <taxon>Amygdaloideae</taxon>
        <taxon>Amygdaleae</taxon>
        <taxon>Prunus</taxon>
    </lineage>
</organism>
<name>A0A314US27_PRUYE</name>
<reference evidence="2 3" key="1">
    <citation type="submission" date="2018-02" db="EMBL/GenBank/DDBJ databases">
        <title>Draft genome of wild Prunus yedoensis var. nudiflora.</title>
        <authorList>
            <person name="Baek S."/>
            <person name="Kim J.-H."/>
            <person name="Choi K."/>
            <person name="Kim G.-B."/>
            <person name="Cho A."/>
            <person name="Jang H."/>
            <person name="Shin C.-H."/>
            <person name="Yu H.-J."/>
            <person name="Mun J.-H."/>
        </authorList>
    </citation>
    <scope>NUCLEOTIDE SEQUENCE [LARGE SCALE GENOMIC DNA]</scope>
    <source>
        <strain evidence="3">cv. Jeju island</strain>
        <tissue evidence="2">Leaf</tissue>
    </source>
</reference>
<comment type="caution">
    <text evidence="2">The sequence shown here is derived from an EMBL/GenBank/DDBJ whole genome shotgun (WGS) entry which is preliminary data.</text>
</comment>
<dbReference type="EMBL" id="PJQY01003091">
    <property type="protein sequence ID" value="PQM40305.1"/>
    <property type="molecule type" value="Genomic_DNA"/>
</dbReference>
<evidence type="ECO:0000313" key="2">
    <source>
        <dbReference type="EMBL" id="PQM40305.1"/>
    </source>
</evidence>